<dbReference type="SMART" id="SM00257">
    <property type="entry name" value="LysM"/>
    <property type="match status" value="3"/>
</dbReference>
<dbReference type="Proteomes" id="UP000176651">
    <property type="component" value="Unassembled WGS sequence"/>
</dbReference>
<evidence type="ECO:0000256" key="2">
    <source>
        <dbReference type="SAM" id="Phobius"/>
    </source>
</evidence>
<accession>A0A1F4NSK4</accession>
<dbReference type="InterPro" id="IPR036779">
    <property type="entry name" value="LysM_dom_sf"/>
</dbReference>
<feature type="domain" description="LysM" evidence="4">
    <location>
        <begin position="319"/>
        <end position="363"/>
    </location>
</feature>
<keyword evidence="3" id="KW-0732">Signal</keyword>
<keyword evidence="2" id="KW-1133">Transmembrane helix</keyword>
<dbReference type="Pfam" id="PF06030">
    <property type="entry name" value="WxLIP_PGBD"/>
    <property type="match status" value="1"/>
</dbReference>
<evidence type="ECO:0000256" key="1">
    <source>
        <dbReference type="SAM" id="MobiDB-lite"/>
    </source>
</evidence>
<feature type="compositionally biased region" description="Basic residues" evidence="1">
    <location>
        <begin position="501"/>
        <end position="513"/>
    </location>
</feature>
<feature type="region of interest" description="Disordered" evidence="1">
    <location>
        <begin position="497"/>
        <end position="529"/>
    </location>
</feature>
<feature type="domain" description="LysM" evidence="4">
    <location>
        <begin position="451"/>
        <end position="495"/>
    </location>
</feature>
<dbReference type="InterPro" id="IPR010317">
    <property type="entry name" value="WxLIP_PGBD"/>
</dbReference>
<organism evidence="5 6">
    <name type="scientific">candidate division Kazan bacterium RBG_13_50_9</name>
    <dbReference type="NCBI Taxonomy" id="1798535"/>
    <lineage>
        <taxon>Bacteria</taxon>
        <taxon>Bacteria division Kazan-3B-28</taxon>
    </lineage>
</organism>
<protein>
    <recommendedName>
        <fullName evidence="4">LysM domain-containing protein</fullName>
    </recommendedName>
</protein>
<keyword evidence="2" id="KW-0812">Transmembrane</keyword>
<feature type="domain" description="LysM" evidence="4">
    <location>
        <begin position="390"/>
        <end position="434"/>
    </location>
</feature>
<name>A0A1F4NSK4_UNCK3</name>
<evidence type="ECO:0000313" key="6">
    <source>
        <dbReference type="Proteomes" id="UP000176651"/>
    </source>
</evidence>
<reference evidence="5 6" key="1">
    <citation type="journal article" date="2016" name="Nat. Commun.">
        <title>Thousands of microbial genomes shed light on interconnected biogeochemical processes in an aquifer system.</title>
        <authorList>
            <person name="Anantharaman K."/>
            <person name="Brown C.T."/>
            <person name="Hug L.A."/>
            <person name="Sharon I."/>
            <person name="Castelle C.J."/>
            <person name="Probst A.J."/>
            <person name="Thomas B.C."/>
            <person name="Singh A."/>
            <person name="Wilkins M.J."/>
            <person name="Karaoz U."/>
            <person name="Brodie E.L."/>
            <person name="Williams K.H."/>
            <person name="Hubbard S.S."/>
            <person name="Banfield J.F."/>
        </authorList>
    </citation>
    <scope>NUCLEOTIDE SEQUENCE [LARGE SCALE GENOMIC DNA]</scope>
</reference>
<sequence>MALLCVVAWLPTLALPVAAVSDGGVSVFPARTSEYPNLRSWFVYEAELGTTIEDRVDVINQSNKTETLIVAALDGAVTNDGGYTLVGSKEQNKDVGTWVTLEKEEVTLLPKTSKQLKVTIKVPENADVGSHPGGIVIWRKPAESAAAKSGGQLSVITRVAARLYLTVPGDIQRILEVENVSHYISGGVLYFRIKLHNRGNVQLNPVADLTLRGLFGSLGEQKSNHLGLLLRDTSITSRTAWHGKLPTFGRYVATFRIHYGEKDFKNQYVKDEYIDVRYVFWILPWLWISIVVAVLVALIFTRNLWLWLLIQQRLNIKTKKHKVKKGETLTTIATLHDKHPKKIAKFNLLRWPYDLAEGDILLIPVGRTTKAERQALWKEFKGLKASGKLEPVVADKGDTLKDVAGFAGVSIREVIAINHLRWPYKLRAGQELLVPTKGAAAAIPQTALKLEPVVVERGDTLKDVAKFAGVSIREIIAINHLRWPYRLRAGREVMVPIKQRTTTKPKQATKKSIKSSASRSPKTKNKRRK</sequence>
<gene>
    <name evidence="5" type="ORF">A2V68_01640</name>
</gene>
<comment type="caution">
    <text evidence="5">The sequence shown here is derived from an EMBL/GenBank/DDBJ whole genome shotgun (WGS) entry which is preliminary data.</text>
</comment>
<dbReference type="AlphaFoldDB" id="A0A1F4NSK4"/>
<dbReference type="Gene3D" id="3.10.350.10">
    <property type="entry name" value="LysM domain"/>
    <property type="match status" value="3"/>
</dbReference>
<evidence type="ECO:0000259" key="4">
    <source>
        <dbReference type="PROSITE" id="PS51782"/>
    </source>
</evidence>
<dbReference type="SUPFAM" id="SSF54106">
    <property type="entry name" value="LysM domain"/>
    <property type="match status" value="3"/>
</dbReference>
<dbReference type="PROSITE" id="PS51782">
    <property type="entry name" value="LYSM"/>
    <property type="match status" value="3"/>
</dbReference>
<dbReference type="CDD" id="cd00118">
    <property type="entry name" value="LysM"/>
    <property type="match status" value="1"/>
</dbReference>
<evidence type="ECO:0000256" key="3">
    <source>
        <dbReference type="SAM" id="SignalP"/>
    </source>
</evidence>
<dbReference type="InterPro" id="IPR018392">
    <property type="entry name" value="LysM"/>
</dbReference>
<proteinExistence type="predicted"/>
<dbReference type="STRING" id="1798535.A2V68_01640"/>
<keyword evidence="2" id="KW-0472">Membrane</keyword>
<dbReference type="EMBL" id="META01000002">
    <property type="protein sequence ID" value="OGB74399.1"/>
    <property type="molecule type" value="Genomic_DNA"/>
</dbReference>
<dbReference type="Pfam" id="PF01476">
    <property type="entry name" value="LysM"/>
    <property type="match status" value="3"/>
</dbReference>
<feature type="chain" id="PRO_5009512978" description="LysM domain-containing protein" evidence="3">
    <location>
        <begin position="20"/>
        <end position="529"/>
    </location>
</feature>
<feature type="transmembrane region" description="Helical" evidence="2">
    <location>
        <begin position="285"/>
        <end position="310"/>
    </location>
</feature>
<evidence type="ECO:0000313" key="5">
    <source>
        <dbReference type="EMBL" id="OGB74399.1"/>
    </source>
</evidence>
<feature type="signal peptide" evidence="3">
    <location>
        <begin position="1"/>
        <end position="19"/>
    </location>
</feature>